<evidence type="ECO:0000256" key="1">
    <source>
        <dbReference type="SAM" id="Phobius"/>
    </source>
</evidence>
<evidence type="ECO:0000313" key="2">
    <source>
        <dbReference type="EMBL" id="KYQ72558.1"/>
    </source>
</evidence>
<keyword evidence="1" id="KW-1133">Transmembrane helix</keyword>
<dbReference type="AlphaFoldDB" id="A0A151Y3G5"/>
<dbReference type="OrthoDB" id="6693025at2"/>
<dbReference type="EMBL" id="LUAW01000015">
    <property type="protein sequence ID" value="KYQ72558.1"/>
    <property type="molecule type" value="Genomic_DNA"/>
</dbReference>
<proteinExistence type="predicted"/>
<dbReference type="Proteomes" id="UP000076276">
    <property type="component" value="Unassembled WGS sequence"/>
</dbReference>
<comment type="caution">
    <text evidence="2">The sequence shown here is derived from an EMBL/GenBank/DDBJ whole genome shotgun (WGS) entry which is preliminary data.</text>
</comment>
<protein>
    <submittedName>
        <fullName evidence="2">Uncharacterized protein</fullName>
    </submittedName>
</protein>
<name>A0A151Y3G5_9GAMM</name>
<dbReference type="STRING" id="1806892.AZH43_10135"/>
<keyword evidence="1" id="KW-0472">Membrane</keyword>
<feature type="transmembrane region" description="Helical" evidence="1">
    <location>
        <begin position="168"/>
        <end position="185"/>
    </location>
</feature>
<accession>A0A151Y3G5</accession>
<sequence>MIKKELSITELFAVLSVVALSISVLSNAFFYYSLDALWVMSILSPTFYIFEIIKVTVILFAAIAVVGGLIALYKFLLKKWQILKPKARYRLNIHGDNLELKQSVKSSEKRFEVGQIVFITIVTTIGAVTLFHFKWIGYTSVLWCAVLVGSILAFLTDHKIHKDQSLKIIVFTIIALFATCYSAQLKLNGIQNSPVAFLKSPDKNTWYVLDGFQDKVILLSQAENKSNIKVVKFDEIDRISPIN</sequence>
<feature type="transmembrane region" description="Helical" evidence="1">
    <location>
        <begin position="111"/>
        <end position="129"/>
    </location>
</feature>
<gene>
    <name evidence="2" type="ORF">AZH43_10135</name>
</gene>
<organism evidence="2 3">
    <name type="scientific">Acinetobacter pragensis</name>
    <dbReference type="NCBI Taxonomy" id="1806892"/>
    <lineage>
        <taxon>Bacteria</taxon>
        <taxon>Pseudomonadati</taxon>
        <taxon>Pseudomonadota</taxon>
        <taxon>Gammaproteobacteria</taxon>
        <taxon>Moraxellales</taxon>
        <taxon>Moraxellaceae</taxon>
        <taxon>Acinetobacter</taxon>
    </lineage>
</organism>
<reference evidence="2 3" key="1">
    <citation type="submission" date="2016-03" db="EMBL/GenBank/DDBJ databases">
        <title>Acinetobacter genomospecies 28 strain ANC 4149.</title>
        <authorList>
            <person name="Radolfova-Krizova L."/>
            <person name="Nemec A."/>
        </authorList>
    </citation>
    <scope>NUCLEOTIDE SEQUENCE [LARGE SCALE GENOMIC DNA]</scope>
    <source>
        <strain evidence="2 3">ANC 4149</strain>
    </source>
</reference>
<keyword evidence="1" id="KW-0812">Transmembrane</keyword>
<feature type="transmembrane region" description="Helical" evidence="1">
    <location>
        <begin position="12"/>
        <end position="32"/>
    </location>
</feature>
<keyword evidence="3" id="KW-1185">Reference proteome</keyword>
<evidence type="ECO:0000313" key="3">
    <source>
        <dbReference type="Proteomes" id="UP000076276"/>
    </source>
</evidence>
<feature type="transmembrane region" description="Helical" evidence="1">
    <location>
        <begin position="135"/>
        <end position="156"/>
    </location>
</feature>
<feature type="transmembrane region" description="Helical" evidence="1">
    <location>
        <begin position="52"/>
        <end position="76"/>
    </location>
</feature>